<keyword evidence="1" id="KW-0812">Transmembrane</keyword>
<feature type="transmembrane region" description="Helical" evidence="1">
    <location>
        <begin position="121"/>
        <end position="140"/>
    </location>
</feature>
<gene>
    <name evidence="2" type="ORF">BA195_00920</name>
</gene>
<comment type="caution">
    <text evidence="2">The sequence shown here is derived from an EMBL/GenBank/DDBJ whole genome shotgun (WGS) entry which is preliminary data.</text>
</comment>
<dbReference type="AlphaFoldDB" id="A0A1B9Y0F4"/>
<accession>A0A1B9Y0F4</accession>
<sequence length="205" mass="23482">MEKSIEKIWDEAFIKEDTLITPKINNLYNQKSKLIINKIKRTYELDNKGLLPMAGIVTIGGILLSETIIGLYGTFLILCLYIFNSRLLKRFHTIDVKSDNLTYLKEYKNVMYSIMKATKKLFIFGIPVAIISIFALSFFIKENSFLSRFISDDAIFIEVLGIGFVIALFVSLISTLVYLLSTKIMYGVYVSKLNTIIKEMEELKA</sequence>
<dbReference type="Proteomes" id="UP000093186">
    <property type="component" value="Unassembled WGS sequence"/>
</dbReference>
<keyword evidence="1" id="KW-0472">Membrane</keyword>
<organism evidence="2 3">
    <name type="scientific">Tenacibaculum soleae</name>
    <dbReference type="NCBI Taxonomy" id="447689"/>
    <lineage>
        <taxon>Bacteria</taxon>
        <taxon>Pseudomonadati</taxon>
        <taxon>Bacteroidota</taxon>
        <taxon>Flavobacteriia</taxon>
        <taxon>Flavobacteriales</taxon>
        <taxon>Flavobacteriaceae</taxon>
        <taxon>Tenacibaculum</taxon>
    </lineage>
</organism>
<dbReference type="STRING" id="447689.BA195_00920"/>
<name>A0A1B9Y0F4_9FLAO</name>
<feature type="transmembrane region" description="Helical" evidence="1">
    <location>
        <begin position="160"/>
        <end position="180"/>
    </location>
</feature>
<keyword evidence="1" id="KW-1133">Transmembrane helix</keyword>
<dbReference type="RefSeq" id="WP_068701508.1">
    <property type="nucleotide sequence ID" value="NZ_JAUOSG010000001.1"/>
</dbReference>
<feature type="transmembrane region" description="Helical" evidence="1">
    <location>
        <begin position="50"/>
        <end position="83"/>
    </location>
</feature>
<proteinExistence type="predicted"/>
<evidence type="ECO:0000313" key="3">
    <source>
        <dbReference type="Proteomes" id="UP000093186"/>
    </source>
</evidence>
<dbReference type="EMBL" id="MAKX01000001">
    <property type="protein sequence ID" value="OCK43298.1"/>
    <property type="molecule type" value="Genomic_DNA"/>
</dbReference>
<evidence type="ECO:0000313" key="2">
    <source>
        <dbReference type="EMBL" id="OCK43298.1"/>
    </source>
</evidence>
<keyword evidence="3" id="KW-1185">Reference proteome</keyword>
<evidence type="ECO:0000256" key="1">
    <source>
        <dbReference type="SAM" id="Phobius"/>
    </source>
</evidence>
<protein>
    <submittedName>
        <fullName evidence="2">Uncharacterized protein</fullName>
    </submittedName>
</protein>
<dbReference type="OrthoDB" id="1120468at2"/>
<reference evidence="2 3" key="1">
    <citation type="submission" date="2016-06" db="EMBL/GenBank/DDBJ databases">
        <title>Draft Genome Sequence of Tenacibaculum soleae UCD-KL19.</title>
        <authorList>
            <person name="Eisen J.A."/>
            <person name="Coil D.A."/>
            <person name="Lujan K.M."/>
        </authorList>
    </citation>
    <scope>NUCLEOTIDE SEQUENCE [LARGE SCALE GENOMIC DNA]</scope>
    <source>
        <strain evidence="2 3">UCD-KL19</strain>
    </source>
</reference>